<accession>A0AAE1KJZ4</accession>
<gene>
    <name evidence="1" type="ORF">QN277_015200</name>
</gene>
<protein>
    <submittedName>
        <fullName evidence="1">Uncharacterized protein</fullName>
    </submittedName>
</protein>
<dbReference type="Proteomes" id="UP001293593">
    <property type="component" value="Unassembled WGS sequence"/>
</dbReference>
<evidence type="ECO:0000313" key="1">
    <source>
        <dbReference type="EMBL" id="KAK4277159.1"/>
    </source>
</evidence>
<dbReference type="AlphaFoldDB" id="A0AAE1KJZ4"/>
<evidence type="ECO:0000313" key="2">
    <source>
        <dbReference type="Proteomes" id="UP001293593"/>
    </source>
</evidence>
<comment type="caution">
    <text evidence="1">The sequence shown here is derived from an EMBL/GenBank/DDBJ whole genome shotgun (WGS) entry which is preliminary data.</text>
</comment>
<keyword evidence="2" id="KW-1185">Reference proteome</keyword>
<dbReference type="EMBL" id="JAWXYG010000003">
    <property type="protein sequence ID" value="KAK4277159.1"/>
    <property type="molecule type" value="Genomic_DNA"/>
</dbReference>
<reference evidence="1" key="1">
    <citation type="submission" date="2023-10" db="EMBL/GenBank/DDBJ databases">
        <title>Chromosome-level genome of the transformable northern wattle, Acacia crassicarpa.</title>
        <authorList>
            <person name="Massaro I."/>
            <person name="Sinha N.R."/>
            <person name="Poethig S."/>
            <person name="Leichty A.R."/>
        </authorList>
    </citation>
    <scope>NUCLEOTIDE SEQUENCE</scope>
    <source>
        <strain evidence="1">Acra3RX</strain>
        <tissue evidence="1">Leaf</tissue>
    </source>
</reference>
<sequence length="306" mass="35319">MAVITAHELYMFYTRERNILRYLIYTLRRDPIHSVLTIAFWLWLEHVARPNLVPAEISLLNPSLLNALANEALLCLQCLEHSDADDPLSYRAPIPLTATLIQKNLSLTFFNRKRHTIIAGIKSILNNVCCRIFTDILSHVYGIAGPTTSFTGPPTTVVVPSFPHAVFGPFMPSRPEWDLRDERLWYDRWWKPSSDVMDDDKTMFLTFSKGFLVTEEEVLYLFKTLFGEESVVEILMGCLLEEDRVPQEEALYATMLVDSVTMVDRILTGKRLVKYKINGKDIWARKYEQRQKLTPPSTTVAQPRMF</sequence>
<dbReference type="PANTHER" id="PTHR33527:SF18">
    <property type="entry name" value="F13O11.17 PROTEIN"/>
    <property type="match status" value="1"/>
</dbReference>
<dbReference type="PANTHER" id="PTHR33527">
    <property type="entry name" value="OS07G0274300 PROTEIN"/>
    <property type="match status" value="1"/>
</dbReference>
<name>A0AAE1KJZ4_9FABA</name>
<proteinExistence type="predicted"/>
<organism evidence="1 2">
    <name type="scientific">Acacia crassicarpa</name>
    <name type="common">northern wattle</name>
    <dbReference type="NCBI Taxonomy" id="499986"/>
    <lineage>
        <taxon>Eukaryota</taxon>
        <taxon>Viridiplantae</taxon>
        <taxon>Streptophyta</taxon>
        <taxon>Embryophyta</taxon>
        <taxon>Tracheophyta</taxon>
        <taxon>Spermatophyta</taxon>
        <taxon>Magnoliopsida</taxon>
        <taxon>eudicotyledons</taxon>
        <taxon>Gunneridae</taxon>
        <taxon>Pentapetalae</taxon>
        <taxon>rosids</taxon>
        <taxon>fabids</taxon>
        <taxon>Fabales</taxon>
        <taxon>Fabaceae</taxon>
        <taxon>Caesalpinioideae</taxon>
        <taxon>mimosoid clade</taxon>
        <taxon>Acacieae</taxon>
        <taxon>Acacia</taxon>
    </lineage>
</organism>